<evidence type="ECO:0000313" key="2">
    <source>
        <dbReference type="EMBL" id="CAD7449372.1"/>
    </source>
</evidence>
<evidence type="ECO:0000256" key="1">
    <source>
        <dbReference type="SAM" id="MobiDB-lite"/>
    </source>
</evidence>
<dbReference type="EMBL" id="OD571580">
    <property type="protein sequence ID" value="CAD7449372.1"/>
    <property type="molecule type" value="Genomic_DNA"/>
</dbReference>
<reference evidence="2" key="1">
    <citation type="submission" date="2020-11" db="EMBL/GenBank/DDBJ databases">
        <authorList>
            <person name="Tran Van P."/>
        </authorList>
    </citation>
    <scope>NUCLEOTIDE SEQUENCE</scope>
</reference>
<feature type="region of interest" description="Disordered" evidence="1">
    <location>
        <begin position="60"/>
        <end position="87"/>
    </location>
</feature>
<dbReference type="AlphaFoldDB" id="A0A7R9I6K9"/>
<proteinExistence type="predicted"/>
<feature type="compositionally biased region" description="Polar residues" evidence="1">
    <location>
        <begin position="60"/>
        <end position="73"/>
    </location>
</feature>
<accession>A0A7R9I6K9</accession>
<name>A0A7R9I6K9_9NEOP</name>
<sequence>MALASLNIENDWIEREVVSNHDATRAKRTKQVSPRTNFCQEILNKVSSLCFEAGQKKTLSQHTLKAEPTTPTDGSLAKVERGFPVVR</sequence>
<organism evidence="2">
    <name type="scientific">Timema bartmani</name>
    <dbReference type="NCBI Taxonomy" id="61472"/>
    <lineage>
        <taxon>Eukaryota</taxon>
        <taxon>Metazoa</taxon>
        <taxon>Ecdysozoa</taxon>
        <taxon>Arthropoda</taxon>
        <taxon>Hexapoda</taxon>
        <taxon>Insecta</taxon>
        <taxon>Pterygota</taxon>
        <taxon>Neoptera</taxon>
        <taxon>Polyneoptera</taxon>
        <taxon>Phasmatodea</taxon>
        <taxon>Timematodea</taxon>
        <taxon>Timematoidea</taxon>
        <taxon>Timematidae</taxon>
        <taxon>Timema</taxon>
    </lineage>
</organism>
<gene>
    <name evidence="2" type="ORF">TBIB3V08_LOCUS11647</name>
</gene>
<protein>
    <submittedName>
        <fullName evidence="2">Uncharacterized protein</fullName>
    </submittedName>
</protein>